<keyword evidence="1" id="KW-0812">Transmembrane</keyword>
<sequence length="111" mass="12303">MAQHYGNFFLDSESCLQSSCRLWLGGLKTIIPCALFPSISETGSFALGCIGLYYLIEGLMQFILHKAALTTAGELKLAEHTPAQVGMGIFWFINIAPVLCDLHWLLVSFYQ</sequence>
<reference evidence="2" key="1">
    <citation type="submission" date="2017-07" db="EMBL/GenBank/DDBJ databases">
        <authorList>
            <person name="Mikheyev A."/>
            <person name="Grau M."/>
        </authorList>
    </citation>
    <scope>NUCLEOTIDE SEQUENCE</scope>
    <source>
        <tissue evidence="2">Venom_gland</tissue>
    </source>
</reference>
<name>A0A2D4NCU6_9SAUR</name>
<dbReference type="AlphaFoldDB" id="A0A2D4NCU6"/>
<proteinExistence type="predicted"/>
<keyword evidence="1" id="KW-0472">Membrane</keyword>
<evidence type="ECO:0000313" key="2">
    <source>
        <dbReference type="EMBL" id="LAB43520.1"/>
    </source>
</evidence>
<reference evidence="2" key="2">
    <citation type="submission" date="2017-11" db="EMBL/GenBank/DDBJ databases">
        <title>Coralsnake Venomics: Analyses of Venom Gland Transcriptomes and Proteomes of Six Brazilian Taxa.</title>
        <authorList>
            <person name="Aird S.D."/>
            <person name="Jorge da Silva N."/>
            <person name="Qiu L."/>
            <person name="Villar-Briones A."/>
            <person name="Aparecida-Saddi V."/>
            <person name="Campos-Telles M.P."/>
            <person name="Grau M."/>
            <person name="Mikheyev A.S."/>
        </authorList>
    </citation>
    <scope>NUCLEOTIDE SEQUENCE</scope>
    <source>
        <tissue evidence="2">Venom_gland</tissue>
    </source>
</reference>
<evidence type="ECO:0000256" key="1">
    <source>
        <dbReference type="SAM" id="Phobius"/>
    </source>
</evidence>
<accession>A0A2D4NCU6</accession>
<feature type="transmembrane region" description="Helical" evidence="1">
    <location>
        <begin position="85"/>
        <end position="106"/>
    </location>
</feature>
<feature type="transmembrane region" description="Helical" evidence="1">
    <location>
        <begin position="45"/>
        <end position="64"/>
    </location>
</feature>
<dbReference type="EMBL" id="IACM01171680">
    <property type="protein sequence ID" value="LAB43520.1"/>
    <property type="molecule type" value="Transcribed_RNA"/>
</dbReference>
<keyword evidence="1" id="KW-1133">Transmembrane helix</keyword>
<protein>
    <submittedName>
        <fullName evidence="2">Uncharacterized protein</fullName>
    </submittedName>
</protein>
<organism evidence="2">
    <name type="scientific">Micrurus spixii</name>
    <name type="common">Amazon coral snake</name>
    <dbReference type="NCBI Taxonomy" id="129469"/>
    <lineage>
        <taxon>Eukaryota</taxon>
        <taxon>Metazoa</taxon>
        <taxon>Chordata</taxon>
        <taxon>Craniata</taxon>
        <taxon>Vertebrata</taxon>
        <taxon>Euteleostomi</taxon>
        <taxon>Lepidosauria</taxon>
        <taxon>Squamata</taxon>
        <taxon>Bifurcata</taxon>
        <taxon>Unidentata</taxon>
        <taxon>Episquamata</taxon>
        <taxon>Toxicofera</taxon>
        <taxon>Serpentes</taxon>
        <taxon>Colubroidea</taxon>
        <taxon>Elapidae</taxon>
        <taxon>Elapinae</taxon>
        <taxon>Micrurus</taxon>
    </lineage>
</organism>